<comment type="subcellular location">
    <subcellularLocation>
        <location evidence="1">Cell membrane</location>
        <topology evidence="1">Multi-pass membrane protein</topology>
    </subcellularLocation>
</comment>
<accession>A0A1H0NDH2</accession>
<dbReference type="AlphaFoldDB" id="A0A1H0NDH2"/>
<gene>
    <name evidence="9" type="ORF">SAMN05216259_11425</name>
</gene>
<sequence length="416" mass="43476">MIRLRDYVPATRAGRVFALSAFIDASGTGLYLAGSAVFFVRVVGLTSTQVGLGLTVGMTVGFLSTVPMGLAGRRIGAKRLLVLLQLARGCGLLALAFCTSFPWFVALSVYLAVAQSATGPMTQAVIGAASGEEERVRTMAVVRSTRNLGFSVGAAAVVPLLTTHSPWAYRSVVLGNAVSFVLAALVVMRLRLPTAPKVLRTGDALGLLGHFRDVRYLSMTGLNGVLVLHNTLLSVGIPLSVVQASRAPVAVVPLLTLTNTVMAVALQVPVARRATAFAGSIRALRCGGLSLAGCCVAMGLTQQAGRWTAAALLFVAIVLLSLGELWQSAGSWEVSYRYAPEAERPAYLSVFFLGITGESILGPLAVTGLVVGHGFFAWCGLAAVLVLATFLVKPVLRPLEDRLQATRQSTPSLAGG</sequence>
<feature type="transmembrane region" description="Helical" evidence="7">
    <location>
        <begin position="167"/>
        <end position="190"/>
    </location>
</feature>
<feature type="transmembrane region" description="Helical" evidence="7">
    <location>
        <begin position="50"/>
        <end position="71"/>
    </location>
</feature>
<evidence type="ECO:0000256" key="6">
    <source>
        <dbReference type="ARBA" id="ARBA00023136"/>
    </source>
</evidence>
<keyword evidence="4 7" id="KW-0812">Transmembrane</keyword>
<dbReference type="GO" id="GO:0005886">
    <property type="term" value="C:plasma membrane"/>
    <property type="evidence" value="ECO:0007669"/>
    <property type="project" value="UniProtKB-SubCell"/>
</dbReference>
<dbReference type="InterPro" id="IPR050171">
    <property type="entry name" value="MFS_Transporters"/>
</dbReference>
<feature type="transmembrane region" description="Helical" evidence="7">
    <location>
        <begin position="21"/>
        <end position="44"/>
    </location>
</feature>
<feature type="transmembrane region" description="Helical" evidence="7">
    <location>
        <begin position="283"/>
        <end position="301"/>
    </location>
</feature>
<feature type="transmembrane region" description="Helical" evidence="7">
    <location>
        <begin position="249"/>
        <end position="271"/>
    </location>
</feature>
<organism evidence="9 10">
    <name type="scientific">Actinacidiphila guanduensis</name>
    <dbReference type="NCBI Taxonomy" id="310781"/>
    <lineage>
        <taxon>Bacteria</taxon>
        <taxon>Bacillati</taxon>
        <taxon>Actinomycetota</taxon>
        <taxon>Actinomycetes</taxon>
        <taxon>Kitasatosporales</taxon>
        <taxon>Streptomycetaceae</taxon>
        <taxon>Actinacidiphila</taxon>
    </lineage>
</organism>
<dbReference type="STRING" id="310781.SAMN05216259_11425"/>
<evidence type="ECO:0000256" key="3">
    <source>
        <dbReference type="ARBA" id="ARBA00022475"/>
    </source>
</evidence>
<evidence type="ECO:0000256" key="2">
    <source>
        <dbReference type="ARBA" id="ARBA00022448"/>
    </source>
</evidence>
<dbReference type="InterPro" id="IPR020846">
    <property type="entry name" value="MFS_dom"/>
</dbReference>
<dbReference type="InterPro" id="IPR036259">
    <property type="entry name" value="MFS_trans_sf"/>
</dbReference>
<feature type="transmembrane region" description="Helical" evidence="7">
    <location>
        <begin position="216"/>
        <end position="237"/>
    </location>
</feature>
<evidence type="ECO:0000256" key="7">
    <source>
        <dbReference type="SAM" id="Phobius"/>
    </source>
</evidence>
<reference evidence="9 10" key="1">
    <citation type="submission" date="2016-10" db="EMBL/GenBank/DDBJ databases">
        <authorList>
            <person name="de Groot N.N."/>
        </authorList>
    </citation>
    <scope>NUCLEOTIDE SEQUENCE [LARGE SCALE GENOMIC DNA]</scope>
    <source>
        <strain evidence="9 10">CGMCC 4.2022</strain>
    </source>
</reference>
<feature type="transmembrane region" description="Helical" evidence="7">
    <location>
        <begin position="307"/>
        <end position="326"/>
    </location>
</feature>
<feature type="domain" description="Major facilitator superfamily (MFS) profile" evidence="8">
    <location>
        <begin position="13"/>
        <end position="416"/>
    </location>
</feature>
<protein>
    <submittedName>
        <fullName evidence="9">Predicted arabinose efflux permease, MFS family</fullName>
    </submittedName>
</protein>
<dbReference type="InterPro" id="IPR011701">
    <property type="entry name" value="MFS"/>
</dbReference>
<evidence type="ECO:0000256" key="1">
    <source>
        <dbReference type="ARBA" id="ARBA00004651"/>
    </source>
</evidence>
<dbReference type="RefSeq" id="WP_176930516.1">
    <property type="nucleotide sequence ID" value="NZ_FNIE01000014.1"/>
</dbReference>
<feature type="transmembrane region" description="Helical" evidence="7">
    <location>
        <begin position="346"/>
        <end position="369"/>
    </location>
</feature>
<keyword evidence="10" id="KW-1185">Reference proteome</keyword>
<dbReference type="PANTHER" id="PTHR23517">
    <property type="entry name" value="RESISTANCE PROTEIN MDTM, PUTATIVE-RELATED-RELATED"/>
    <property type="match status" value="1"/>
</dbReference>
<dbReference type="Proteomes" id="UP000199341">
    <property type="component" value="Unassembled WGS sequence"/>
</dbReference>
<evidence type="ECO:0000256" key="4">
    <source>
        <dbReference type="ARBA" id="ARBA00022692"/>
    </source>
</evidence>
<keyword evidence="5 7" id="KW-1133">Transmembrane helix</keyword>
<keyword evidence="6 7" id="KW-0472">Membrane</keyword>
<dbReference type="GO" id="GO:0022857">
    <property type="term" value="F:transmembrane transporter activity"/>
    <property type="evidence" value="ECO:0007669"/>
    <property type="project" value="InterPro"/>
</dbReference>
<evidence type="ECO:0000313" key="10">
    <source>
        <dbReference type="Proteomes" id="UP000199341"/>
    </source>
</evidence>
<dbReference type="Pfam" id="PF07690">
    <property type="entry name" value="MFS_1"/>
    <property type="match status" value="1"/>
</dbReference>
<dbReference type="PANTHER" id="PTHR23517:SF2">
    <property type="entry name" value="MULTIDRUG RESISTANCE PROTEIN MDTH"/>
    <property type="match status" value="1"/>
</dbReference>
<keyword evidence="2" id="KW-0813">Transport</keyword>
<feature type="transmembrane region" description="Helical" evidence="7">
    <location>
        <begin position="375"/>
        <end position="392"/>
    </location>
</feature>
<evidence type="ECO:0000256" key="5">
    <source>
        <dbReference type="ARBA" id="ARBA00022989"/>
    </source>
</evidence>
<dbReference type="EMBL" id="FNIE01000014">
    <property type="protein sequence ID" value="SDO90576.1"/>
    <property type="molecule type" value="Genomic_DNA"/>
</dbReference>
<keyword evidence="3" id="KW-1003">Cell membrane</keyword>
<dbReference type="Gene3D" id="1.20.1250.20">
    <property type="entry name" value="MFS general substrate transporter like domains"/>
    <property type="match status" value="1"/>
</dbReference>
<feature type="transmembrane region" description="Helical" evidence="7">
    <location>
        <begin position="92"/>
        <end position="113"/>
    </location>
</feature>
<proteinExistence type="predicted"/>
<dbReference type="PROSITE" id="PS50850">
    <property type="entry name" value="MFS"/>
    <property type="match status" value="1"/>
</dbReference>
<name>A0A1H0NDH2_9ACTN</name>
<evidence type="ECO:0000313" key="9">
    <source>
        <dbReference type="EMBL" id="SDO90576.1"/>
    </source>
</evidence>
<dbReference type="SUPFAM" id="SSF103473">
    <property type="entry name" value="MFS general substrate transporter"/>
    <property type="match status" value="1"/>
</dbReference>
<evidence type="ECO:0000259" key="8">
    <source>
        <dbReference type="PROSITE" id="PS50850"/>
    </source>
</evidence>